<gene>
    <name evidence="1" type="ORF">SAMN06265784_104451</name>
</gene>
<evidence type="ECO:0000313" key="2">
    <source>
        <dbReference type="Proteomes" id="UP000193228"/>
    </source>
</evidence>
<protein>
    <submittedName>
        <fullName evidence="1">Uncharacterized protein</fullName>
    </submittedName>
</protein>
<reference evidence="2" key="1">
    <citation type="submission" date="2017-04" db="EMBL/GenBank/DDBJ databases">
        <authorList>
            <person name="Varghese N."/>
            <person name="Submissions S."/>
        </authorList>
    </citation>
    <scope>NUCLEOTIDE SEQUENCE [LARGE SCALE GENOMIC DNA]</scope>
    <source>
        <strain evidence="2">LMG 29540</strain>
    </source>
</reference>
<sequence length="39" mass="4425">MVVKNRQYSISVRPLLYLLLRVLMHAPATRTHDACSASL</sequence>
<dbReference type="AlphaFoldDB" id="A0A1X7KYC8"/>
<proteinExistence type="predicted"/>
<organism evidence="1 2">
    <name type="scientific">Paraburkholderia susongensis</name>
    <dbReference type="NCBI Taxonomy" id="1515439"/>
    <lineage>
        <taxon>Bacteria</taxon>
        <taxon>Pseudomonadati</taxon>
        <taxon>Pseudomonadota</taxon>
        <taxon>Betaproteobacteria</taxon>
        <taxon>Burkholderiales</taxon>
        <taxon>Burkholderiaceae</taxon>
        <taxon>Paraburkholderia</taxon>
    </lineage>
</organism>
<accession>A0A1X7KYC8</accession>
<dbReference type="EMBL" id="FXAT01000004">
    <property type="protein sequence ID" value="SMG45899.1"/>
    <property type="molecule type" value="Genomic_DNA"/>
</dbReference>
<evidence type="ECO:0000313" key="1">
    <source>
        <dbReference type="EMBL" id="SMG45899.1"/>
    </source>
</evidence>
<keyword evidence="2" id="KW-1185">Reference proteome</keyword>
<dbReference type="Proteomes" id="UP000193228">
    <property type="component" value="Unassembled WGS sequence"/>
</dbReference>
<name>A0A1X7KYC8_9BURK</name>